<dbReference type="KEGG" id="mvc:MSVAZ_0620"/>
<sequence>MMHDEPMSDIWGFLTEEQKKKVAVMKIDMKIQWMETKINDMEKMIEFKKKGIANIRMVQEMIKTGK</sequence>
<proteinExistence type="predicted"/>
<evidence type="ECO:0000313" key="1">
    <source>
        <dbReference type="EMBL" id="AKB42889.1"/>
    </source>
</evidence>
<dbReference type="EMBL" id="CP009520">
    <property type="protein sequence ID" value="AKB42889.1"/>
    <property type="molecule type" value="Genomic_DNA"/>
</dbReference>
<reference evidence="1 2" key="1">
    <citation type="submission" date="2014-07" db="EMBL/GenBank/DDBJ databases">
        <title>Methanogenic archaea and the global carbon cycle.</title>
        <authorList>
            <person name="Henriksen J.R."/>
            <person name="Luke J."/>
            <person name="Reinhart S."/>
            <person name="Benedict M.N."/>
            <person name="Youngblut N.D."/>
            <person name="Metcalf M.E."/>
            <person name="Whitaker R.J."/>
            <person name="Metcalf W.W."/>
        </authorList>
    </citation>
    <scope>NUCLEOTIDE SEQUENCE [LARGE SCALE GENOMIC DNA]</scope>
    <source>
        <strain evidence="1 2">Z-761</strain>
    </source>
</reference>
<accession>A0A0E3Q147</accession>
<keyword evidence="2" id="KW-1185">Reference proteome</keyword>
<evidence type="ECO:0000313" key="2">
    <source>
        <dbReference type="Proteomes" id="UP000033096"/>
    </source>
</evidence>
<name>A0A0E3Q147_9EURY</name>
<protein>
    <submittedName>
        <fullName evidence="1">Uncharacterized protein</fullName>
    </submittedName>
</protein>
<organism evidence="1 2">
    <name type="scientific">Methanosarcina vacuolata Z-761</name>
    <dbReference type="NCBI Taxonomy" id="1434123"/>
    <lineage>
        <taxon>Archaea</taxon>
        <taxon>Methanobacteriati</taxon>
        <taxon>Methanobacteriota</taxon>
        <taxon>Stenosarchaea group</taxon>
        <taxon>Methanomicrobia</taxon>
        <taxon>Methanosarcinales</taxon>
        <taxon>Methanosarcinaceae</taxon>
        <taxon>Methanosarcina</taxon>
    </lineage>
</organism>
<dbReference type="HOGENOM" id="CLU_198704_0_0_2"/>
<gene>
    <name evidence="1" type="ORF">MSVAZ_0620</name>
</gene>
<dbReference type="AlphaFoldDB" id="A0A0E3Q147"/>
<dbReference type="Proteomes" id="UP000033096">
    <property type="component" value="Chromosome"/>
</dbReference>
<dbReference type="PATRIC" id="fig|1434123.4.peg.698"/>